<evidence type="ECO:0000256" key="1">
    <source>
        <dbReference type="SAM" id="MobiDB-lite"/>
    </source>
</evidence>
<proteinExistence type="predicted"/>
<organism evidence="2 3">
    <name type="scientific">Stylosanthes scabra</name>
    <dbReference type="NCBI Taxonomy" id="79078"/>
    <lineage>
        <taxon>Eukaryota</taxon>
        <taxon>Viridiplantae</taxon>
        <taxon>Streptophyta</taxon>
        <taxon>Embryophyta</taxon>
        <taxon>Tracheophyta</taxon>
        <taxon>Spermatophyta</taxon>
        <taxon>Magnoliopsida</taxon>
        <taxon>eudicotyledons</taxon>
        <taxon>Gunneridae</taxon>
        <taxon>Pentapetalae</taxon>
        <taxon>rosids</taxon>
        <taxon>fabids</taxon>
        <taxon>Fabales</taxon>
        <taxon>Fabaceae</taxon>
        <taxon>Papilionoideae</taxon>
        <taxon>50 kb inversion clade</taxon>
        <taxon>dalbergioids sensu lato</taxon>
        <taxon>Dalbergieae</taxon>
        <taxon>Pterocarpus clade</taxon>
        <taxon>Stylosanthes</taxon>
    </lineage>
</organism>
<sequence>MNQIWNRNVPDIGPARPNIQTWAPTSTKPNTRHRPSRRDNRLSDLRAPESEHGKVGYSRPVLTNPYVIEPITGTNVLQINKTNSKSVSTSMRLQTPAKSRLVGTLERVEPKTANPILAVPPLGADGATAPLTGYAPETQIPGRSVGSARITPK</sequence>
<evidence type="ECO:0000313" key="2">
    <source>
        <dbReference type="EMBL" id="MED6120307.1"/>
    </source>
</evidence>
<reference evidence="2 3" key="1">
    <citation type="journal article" date="2023" name="Plants (Basel)">
        <title>Bridging the Gap: Combining Genomics and Transcriptomics Approaches to Understand Stylosanthes scabra, an Orphan Legume from the Brazilian Caatinga.</title>
        <authorList>
            <person name="Ferreira-Neto J.R.C."/>
            <person name="da Silva M.D."/>
            <person name="Binneck E."/>
            <person name="de Melo N.F."/>
            <person name="da Silva R.H."/>
            <person name="de Melo A.L.T.M."/>
            <person name="Pandolfi V."/>
            <person name="Bustamante F.O."/>
            <person name="Brasileiro-Vidal A.C."/>
            <person name="Benko-Iseppon A.M."/>
        </authorList>
    </citation>
    <scope>NUCLEOTIDE SEQUENCE [LARGE SCALE GENOMIC DNA]</scope>
    <source>
        <tissue evidence="2">Leaves</tissue>
    </source>
</reference>
<feature type="compositionally biased region" description="Basic and acidic residues" evidence="1">
    <location>
        <begin position="37"/>
        <end position="54"/>
    </location>
</feature>
<accession>A0ABU6R8K8</accession>
<evidence type="ECO:0000313" key="3">
    <source>
        <dbReference type="Proteomes" id="UP001341840"/>
    </source>
</evidence>
<dbReference type="Proteomes" id="UP001341840">
    <property type="component" value="Unassembled WGS sequence"/>
</dbReference>
<gene>
    <name evidence="2" type="ORF">PIB30_019630</name>
</gene>
<feature type="compositionally biased region" description="Polar residues" evidence="1">
    <location>
        <begin position="18"/>
        <end position="29"/>
    </location>
</feature>
<dbReference type="EMBL" id="JASCZI010030269">
    <property type="protein sequence ID" value="MED6120307.1"/>
    <property type="molecule type" value="Genomic_DNA"/>
</dbReference>
<feature type="region of interest" description="Disordered" evidence="1">
    <location>
        <begin position="1"/>
        <end position="58"/>
    </location>
</feature>
<feature type="region of interest" description="Disordered" evidence="1">
    <location>
        <begin position="129"/>
        <end position="153"/>
    </location>
</feature>
<protein>
    <submittedName>
        <fullName evidence="2">Uncharacterized protein</fullName>
    </submittedName>
</protein>
<comment type="caution">
    <text evidence="2">The sequence shown here is derived from an EMBL/GenBank/DDBJ whole genome shotgun (WGS) entry which is preliminary data.</text>
</comment>
<name>A0ABU6R8K8_9FABA</name>
<keyword evidence="3" id="KW-1185">Reference proteome</keyword>